<organism evidence="1 2">
    <name type="scientific">Paenibacillus xylanexedens</name>
    <dbReference type="NCBI Taxonomy" id="528191"/>
    <lineage>
        <taxon>Bacteria</taxon>
        <taxon>Bacillati</taxon>
        <taxon>Bacillota</taxon>
        <taxon>Bacilli</taxon>
        <taxon>Bacillales</taxon>
        <taxon>Paenibacillaceae</taxon>
        <taxon>Paenibacillus</taxon>
    </lineage>
</organism>
<dbReference type="Proteomes" id="UP000810207">
    <property type="component" value="Unassembled WGS sequence"/>
</dbReference>
<reference evidence="1 2" key="1">
    <citation type="submission" date="2021-03" db="EMBL/GenBank/DDBJ databases">
        <title>Genomic Encyclopedia of Type Strains, Phase IV (KMG-IV): sequencing the most valuable type-strain genomes for metagenomic binning, comparative biology and taxonomic classification.</title>
        <authorList>
            <person name="Goeker M."/>
        </authorList>
    </citation>
    <scope>NUCLEOTIDE SEQUENCE [LARGE SCALE GENOMIC DNA]</scope>
    <source>
        <strain evidence="1 2">DSM 21292</strain>
    </source>
</reference>
<comment type="caution">
    <text evidence="1">The sequence shown here is derived from an EMBL/GenBank/DDBJ whole genome shotgun (WGS) entry which is preliminary data.</text>
</comment>
<name>A0ABS4RPP4_PAEXY</name>
<evidence type="ECO:0000313" key="1">
    <source>
        <dbReference type="EMBL" id="MBP2244865.1"/>
    </source>
</evidence>
<sequence length="45" mass="5168">MHVKIGRSWSPGLAAAFIFREKLLSNNEGFYLQLENLLLHEACYS</sequence>
<gene>
    <name evidence="1" type="ORF">J2Z28_001478</name>
</gene>
<dbReference type="EMBL" id="JAGIKV010000004">
    <property type="protein sequence ID" value="MBP2244865.1"/>
    <property type="molecule type" value="Genomic_DNA"/>
</dbReference>
<keyword evidence="2" id="KW-1185">Reference proteome</keyword>
<evidence type="ECO:0000313" key="2">
    <source>
        <dbReference type="Proteomes" id="UP000810207"/>
    </source>
</evidence>
<accession>A0ABS4RPP4</accession>
<protein>
    <submittedName>
        <fullName evidence="1">Uncharacterized protein</fullName>
    </submittedName>
</protein>
<proteinExistence type="predicted"/>